<dbReference type="Proteomes" id="UP001162992">
    <property type="component" value="Chromosome 6"/>
</dbReference>
<reference evidence="2" key="1">
    <citation type="journal article" date="2024" name="Proc. Natl. Acad. Sci. U.S.A.">
        <title>Extraordinary preservation of gene collinearity over three hundred million years revealed in homosporous lycophytes.</title>
        <authorList>
            <person name="Li C."/>
            <person name="Wickell D."/>
            <person name="Kuo L.Y."/>
            <person name="Chen X."/>
            <person name="Nie B."/>
            <person name="Liao X."/>
            <person name="Peng D."/>
            <person name="Ji J."/>
            <person name="Jenkins J."/>
            <person name="Williams M."/>
            <person name="Shu S."/>
            <person name="Plott C."/>
            <person name="Barry K."/>
            <person name="Rajasekar S."/>
            <person name="Grimwood J."/>
            <person name="Han X."/>
            <person name="Sun S."/>
            <person name="Hou Z."/>
            <person name="He W."/>
            <person name="Dai G."/>
            <person name="Sun C."/>
            <person name="Schmutz J."/>
            <person name="Leebens-Mack J.H."/>
            <person name="Li F.W."/>
            <person name="Wang L."/>
        </authorList>
    </citation>
    <scope>NUCLEOTIDE SEQUENCE [LARGE SCALE GENOMIC DNA]</scope>
    <source>
        <strain evidence="2">cv. PW_Plant_1</strain>
    </source>
</reference>
<proteinExistence type="predicted"/>
<name>A0ACC2DCG2_DIPCM</name>
<gene>
    <name evidence="1" type="ORF">O6H91_06G036700</name>
</gene>
<accession>A0ACC2DCG2</accession>
<dbReference type="EMBL" id="CM055097">
    <property type="protein sequence ID" value="KAJ7551970.1"/>
    <property type="molecule type" value="Genomic_DNA"/>
</dbReference>
<sequence length="150" mass="15921">MATIAFSMSKAAASMCAETKALPLASQKQSLTHYTGLRASTFLAIPKTKVAAAVQQRASLQIRCAAEPKTLEAVQGIVATQLAVDPTIVQPSSKFSELGADSLDTVEIVMALEERFKITMEEEGAEKISTVQDAADLVEDMISSMPKVSS</sequence>
<evidence type="ECO:0000313" key="2">
    <source>
        <dbReference type="Proteomes" id="UP001162992"/>
    </source>
</evidence>
<keyword evidence="2" id="KW-1185">Reference proteome</keyword>
<organism evidence="1 2">
    <name type="scientific">Diphasiastrum complanatum</name>
    <name type="common">Issler's clubmoss</name>
    <name type="synonym">Lycopodium complanatum</name>
    <dbReference type="NCBI Taxonomy" id="34168"/>
    <lineage>
        <taxon>Eukaryota</taxon>
        <taxon>Viridiplantae</taxon>
        <taxon>Streptophyta</taxon>
        <taxon>Embryophyta</taxon>
        <taxon>Tracheophyta</taxon>
        <taxon>Lycopodiopsida</taxon>
        <taxon>Lycopodiales</taxon>
        <taxon>Lycopodiaceae</taxon>
        <taxon>Lycopodioideae</taxon>
        <taxon>Diphasiastrum</taxon>
    </lineage>
</organism>
<protein>
    <submittedName>
        <fullName evidence="1">Uncharacterized protein</fullName>
    </submittedName>
</protein>
<comment type="caution">
    <text evidence="1">The sequence shown here is derived from an EMBL/GenBank/DDBJ whole genome shotgun (WGS) entry which is preliminary data.</text>
</comment>
<evidence type="ECO:0000313" key="1">
    <source>
        <dbReference type="EMBL" id="KAJ7551970.1"/>
    </source>
</evidence>